<comment type="caution">
    <text evidence="1">The sequence shown here is derived from an EMBL/GenBank/DDBJ whole genome shotgun (WGS) entry which is preliminary data.</text>
</comment>
<sequence>MYEAFITRGLEMFRLRETQNGCEACSAKNSDSLATRRRPFVRQKCIRRKRNFSRKNKLSSDLEKCALVTIDLLQKEMQRKSSKKNVPAKTNMLATPTKKMNKITAWFKKWKYRKTLRNSIK</sequence>
<accession>A0AAW1IVK0</accession>
<evidence type="ECO:0000313" key="2">
    <source>
        <dbReference type="Proteomes" id="UP001458880"/>
    </source>
</evidence>
<protein>
    <submittedName>
        <fullName evidence="1">Uncharacterized protein</fullName>
    </submittedName>
</protein>
<keyword evidence="2" id="KW-1185">Reference proteome</keyword>
<evidence type="ECO:0000313" key="1">
    <source>
        <dbReference type="EMBL" id="KAK9693985.1"/>
    </source>
</evidence>
<proteinExistence type="predicted"/>
<reference evidence="1 2" key="1">
    <citation type="journal article" date="2024" name="BMC Genomics">
        <title>De novo assembly and annotation of Popillia japonica's genome with initial clues to its potential as an invasive pest.</title>
        <authorList>
            <person name="Cucini C."/>
            <person name="Boschi S."/>
            <person name="Funari R."/>
            <person name="Cardaioli E."/>
            <person name="Iannotti N."/>
            <person name="Marturano G."/>
            <person name="Paoli F."/>
            <person name="Bruttini M."/>
            <person name="Carapelli A."/>
            <person name="Frati F."/>
            <person name="Nardi F."/>
        </authorList>
    </citation>
    <scope>NUCLEOTIDE SEQUENCE [LARGE SCALE GENOMIC DNA]</scope>
    <source>
        <strain evidence="1">DMR45628</strain>
    </source>
</reference>
<dbReference type="EMBL" id="JASPKY010000527">
    <property type="protein sequence ID" value="KAK9693985.1"/>
    <property type="molecule type" value="Genomic_DNA"/>
</dbReference>
<dbReference type="AlphaFoldDB" id="A0AAW1IVK0"/>
<dbReference type="Proteomes" id="UP001458880">
    <property type="component" value="Unassembled WGS sequence"/>
</dbReference>
<gene>
    <name evidence="1" type="ORF">QE152_g33855</name>
</gene>
<name>A0AAW1IVK0_POPJA</name>
<organism evidence="1 2">
    <name type="scientific">Popillia japonica</name>
    <name type="common">Japanese beetle</name>
    <dbReference type="NCBI Taxonomy" id="7064"/>
    <lineage>
        <taxon>Eukaryota</taxon>
        <taxon>Metazoa</taxon>
        <taxon>Ecdysozoa</taxon>
        <taxon>Arthropoda</taxon>
        <taxon>Hexapoda</taxon>
        <taxon>Insecta</taxon>
        <taxon>Pterygota</taxon>
        <taxon>Neoptera</taxon>
        <taxon>Endopterygota</taxon>
        <taxon>Coleoptera</taxon>
        <taxon>Polyphaga</taxon>
        <taxon>Scarabaeiformia</taxon>
        <taxon>Scarabaeidae</taxon>
        <taxon>Rutelinae</taxon>
        <taxon>Popillia</taxon>
    </lineage>
</organism>